<organism evidence="4 5">
    <name type="scientific">Clarias magur</name>
    <name type="common">Asian catfish</name>
    <name type="synonym">Macropteronotus magur</name>
    <dbReference type="NCBI Taxonomy" id="1594786"/>
    <lineage>
        <taxon>Eukaryota</taxon>
        <taxon>Metazoa</taxon>
        <taxon>Chordata</taxon>
        <taxon>Craniata</taxon>
        <taxon>Vertebrata</taxon>
        <taxon>Euteleostomi</taxon>
        <taxon>Actinopterygii</taxon>
        <taxon>Neopterygii</taxon>
        <taxon>Teleostei</taxon>
        <taxon>Ostariophysi</taxon>
        <taxon>Siluriformes</taxon>
        <taxon>Clariidae</taxon>
        <taxon>Clarias</taxon>
    </lineage>
</organism>
<keyword evidence="1" id="KW-1015">Disulfide bond</keyword>
<dbReference type="Gene3D" id="3.10.100.10">
    <property type="entry name" value="Mannose-Binding Protein A, subunit A"/>
    <property type="match status" value="3"/>
</dbReference>
<dbReference type="OrthoDB" id="6356110at2759"/>
<feature type="non-terminal residue" evidence="4">
    <location>
        <position position="318"/>
    </location>
</feature>
<dbReference type="InterPro" id="IPR001304">
    <property type="entry name" value="C-type_lectin-like"/>
</dbReference>
<evidence type="ECO:0000256" key="2">
    <source>
        <dbReference type="SAM" id="Phobius"/>
    </source>
</evidence>
<dbReference type="EMBL" id="QNUK01000008">
    <property type="protein sequence ID" value="KAF5909087.1"/>
    <property type="molecule type" value="Genomic_DNA"/>
</dbReference>
<dbReference type="InterPro" id="IPR016186">
    <property type="entry name" value="C-type_lectin-like/link_sf"/>
</dbReference>
<feature type="domain" description="C-type lectin" evidence="3">
    <location>
        <begin position="101"/>
        <end position="200"/>
    </location>
</feature>
<evidence type="ECO:0000313" key="5">
    <source>
        <dbReference type="Proteomes" id="UP000727407"/>
    </source>
</evidence>
<feature type="non-terminal residue" evidence="4">
    <location>
        <position position="1"/>
    </location>
</feature>
<dbReference type="PROSITE" id="PS00615">
    <property type="entry name" value="C_TYPE_LECTIN_1"/>
    <property type="match status" value="1"/>
</dbReference>
<dbReference type="AlphaFoldDB" id="A0A8J4UWG5"/>
<keyword evidence="2" id="KW-1133">Transmembrane helix</keyword>
<evidence type="ECO:0000259" key="3">
    <source>
        <dbReference type="PROSITE" id="PS50041"/>
    </source>
</evidence>
<proteinExistence type="predicted"/>
<keyword evidence="2" id="KW-0472">Membrane</keyword>
<feature type="domain" description="C-type lectin" evidence="3">
    <location>
        <begin position="49"/>
        <end position="98"/>
    </location>
</feature>
<sequence length="318" mass="35890">PPIAGGCAALNPGKASKWERLACGSKLGYICRKGNSTTITPSVVPTDELWIGLNDQKTQNLFEWSDRSYVTFAKWLVGEPSHTAIPREHCVVMKGKGWIRFSSYCYSNAVEAKTFNEAETACGQSAANLVQVADRYENAFLISQFGLQPEKYYWIGLSNTERVETFEWTNKQTVEFTHFNVGTPGMVMNGGQHGLALMCWIITLALSGQSLSELHQTMRTGKMDSLIMYFLDSIVQKSTYTIIICGMMLIVNSTMIGSVRYDWTDGRYRWIDNWFLNYTKWAVGEPQRDQACVYIDSDGTWKTSACSKSYYSLCKRSP</sequence>
<dbReference type="InterPro" id="IPR050111">
    <property type="entry name" value="C-type_lectin/snaclec_domain"/>
</dbReference>
<dbReference type="CDD" id="cd00037">
    <property type="entry name" value="CLECT"/>
    <property type="match status" value="1"/>
</dbReference>
<dbReference type="PROSITE" id="PS50041">
    <property type="entry name" value="C_TYPE_LECTIN_2"/>
    <property type="match status" value="3"/>
</dbReference>
<dbReference type="Pfam" id="PF00059">
    <property type="entry name" value="Lectin_C"/>
    <property type="match status" value="3"/>
</dbReference>
<gene>
    <name evidence="4" type="primary">mrc1a</name>
    <name evidence="4" type="ORF">DAT39_001244</name>
</gene>
<protein>
    <submittedName>
        <fullName evidence="4">Macrophage mannose receptor 1 isoform X2</fullName>
    </submittedName>
</protein>
<accession>A0A8J4UWG5</accession>
<dbReference type="Proteomes" id="UP000727407">
    <property type="component" value="Unassembled WGS sequence"/>
</dbReference>
<reference evidence="4" key="1">
    <citation type="submission" date="2020-07" db="EMBL/GenBank/DDBJ databases">
        <title>Clarias magur genome sequencing, assembly and annotation.</title>
        <authorList>
            <person name="Kushwaha B."/>
            <person name="Kumar R."/>
            <person name="Das P."/>
            <person name="Joshi C.G."/>
            <person name="Kumar D."/>
            <person name="Nagpure N.S."/>
            <person name="Pandey M."/>
            <person name="Agarwal S."/>
            <person name="Srivastava S."/>
            <person name="Singh M."/>
            <person name="Sahoo L."/>
            <person name="Jayasankar P."/>
            <person name="Meher P.K."/>
            <person name="Koringa P.G."/>
            <person name="Iquebal M.A."/>
            <person name="Das S.P."/>
            <person name="Bit A."/>
            <person name="Patnaik S."/>
            <person name="Patel N."/>
            <person name="Shah T.M."/>
            <person name="Hinsu A."/>
            <person name="Jena J.K."/>
        </authorList>
    </citation>
    <scope>NUCLEOTIDE SEQUENCE</scope>
    <source>
        <strain evidence="4">CIFAMagur01</strain>
        <tissue evidence="4">Testis</tissue>
    </source>
</reference>
<keyword evidence="2" id="KW-0812">Transmembrane</keyword>
<dbReference type="PANTHER" id="PTHR22803">
    <property type="entry name" value="MANNOSE, PHOSPHOLIPASE, LECTIN RECEPTOR RELATED"/>
    <property type="match status" value="1"/>
</dbReference>
<name>A0A8J4UWG5_CLAMG</name>
<dbReference type="InterPro" id="IPR016187">
    <property type="entry name" value="CTDL_fold"/>
</dbReference>
<comment type="caution">
    <text evidence="4">The sequence shown here is derived from an EMBL/GenBank/DDBJ whole genome shotgun (WGS) entry which is preliminary data.</text>
</comment>
<evidence type="ECO:0000313" key="4">
    <source>
        <dbReference type="EMBL" id="KAF5909087.1"/>
    </source>
</evidence>
<feature type="transmembrane region" description="Helical" evidence="2">
    <location>
        <begin position="240"/>
        <end position="259"/>
    </location>
</feature>
<keyword evidence="5" id="KW-1185">Reference proteome</keyword>
<keyword evidence="4" id="KW-0675">Receptor</keyword>
<dbReference type="SMART" id="SM00034">
    <property type="entry name" value="CLECT"/>
    <property type="match status" value="1"/>
</dbReference>
<feature type="domain" description="C-type lectin" evidence="3">
    <location>
        <begin position="256"/>
        <end position="315"/>
    </location>
</feature>
<dbReference type="InterPro" id="IPR018378">
    <property type="entry name" value="C-type_lectin_CS"/>
</dbReference>
<dbReference type="SUPFAM" id="SSF56436">
    <property type="entry name" value="C-type lectin-like"/>
    <property type="match status" value="3"/>
</dbReference>
<evidence type="ECO:0000256" key="1">
    <source>
        <dbReference type="ARBA" id="ARBA00023157"/>
    </source>
</evidence>